<evidence type="ECO:0000313" key="5">
    <source>
        <dbReference type="Proteomes" id="UP001155057"/>
    </source>
</evidence>
<keyword evidence="1" id="KW-0472">Membrane</keyword>
<dbReference type="RefSeq" id="WP_162892298.1">
    <property type="nucleotide sequence ID" value="NZ_CP030361.1"/>
</dbReference>
<protein>
    <recommendedName>
        <fullName evidence="2">Inner membrane protein YgaP-like transmembrane domain-containing protein</fullName>
    </recommendedName>
</protein>
<dbReference type="Pfam" id="PF11127">
    <property type="entry name" value="YgaP-like_TM"/>
    <property type="match status" value="1"/>
</dbReference>
<gene>
    <name evidence="4" type="ORF">GGP45_002798</name>
    <name evidence="3" type="ORF">GGP61_002831</name>
</gene>
<reference evidence="3" key="1">
    <citation type="submission" date="2022-08" db="EMBL/GenBank/DDBJ databases">
        <title>Genomic Encyclopedia of Type Strains, Phase V (KMG-V): Genome sequencing to study the core and pangenomes of soil and plant-associated prokaryotes.</title>
        <authorList>
            <person name="Whitman W."/>
        </authorList>
    </citation>
    <scope>NUCLEOTIDE SEQUENCE</scope>
    <source>
        <strain evidence="4">SP3026</strain>
        <strain evidence="3">SP3049</strain>
    </source>
</reference>
<dbReference type="Proteomes" id="UP001155144">
    <property type="component" value="Unassembled WGS sequence"/>
</dbReference>
<evidence type="ECO:0000259" key="2">
    <source>
        <dbReference type="Pfam" id="PF11127"/>
    </source>
</evidence>
<feature type="transmembrane region" description="Helical" evidence="1">
    <location>
        <begin position="35"/>
        <end position="57"/>
    </location>
</feature>
<feature type="transmembrane region" description="Helical" evidence="1">
    <location>
        <begin position="12"/>
        <end position="29"/>
    </location>
</feature>
<comment type="caution">
    <text evidence="3">The sequence shown here is derived from an EMBL/GenBank/DDBJ whole genome shotgun (WGS) entry which is preliminary data.</text>
</comment>
<dbReference type="GeneID" id="83728915"/>
<dbReference type="Proteomes" id="UP001155057">
    <property type="component" value="Unassembled WGS sequence"/>
</dbReference>
<dbReference type="EMBL" id="JANUAE010000011">
    <property type="protein sequence ID" value="MCS3711200.1"/>
    <property type="molecule type" value="Genomic_DNA"/>
</dbReference>
<dbReference type="EMBL" id="JANUBL010000006">
    <property type="protein sequence ID" value="MCS4122437.1"/>
    <property type="molecule type" value="Genomic_DNA"/>
</dbReference>
<keyword evidence="1" id="KW-1133">Transmembrane helix</keyword>
<proteinExistence type="predicted"/>
<keyword evidence="1" id="KW-0812">Transmembrane</keyword>
<name>A0A9X2Q9T6_9BACT</name>
<evidence type="ECO:0000313" key="4">
    <source>
        <dbReference type="EMBL" id="MCS4122437.1"/>
    </source>
</evidence>
<dbReference type="InterPro" id="IPR021309">
    <property type="entry name" value="YgaP-like_TM"/>
</dbReference>
<accession>A0A9X2Q9T6</accession>
<evidence type="ECO:0000256" key="1">
    <source>
        <dbReference type="SAM" id="Phobius"/>
    </source>
</evidence>
<sequence>MTQNMGSLDRILRTVAALAVGVLYATGTLGGTTALVLGVGAVAFLLTSFVGTCPVYLPMGLSTRHEQRS</sequence>
<dbReference type="AlphaFoldDB" id="A0A9X2Q9T6"/>
<organism evidence="3 5">
    <name type="scientific">Salinibacter ruber</name>
    <dbReference type="NCBI Taxonomy" id="146919"/>
    <lineage>
        <taxon>Bacteria</taxon>
        <taxon>Pseudomonadati</taxon>
        <taxon>Rhodothermota</taxon>
        <taxon>Rhodothermia</taxon>
        <taxon>Rhodothermales</taxon>
        <taxon>Salinibacteraceae</taxon>
        <taxon>Salinibacter</taxon>
    </lineage>
</organism>
<evidence type="ECO:0000313" key="3">
    <source>
        <dbReference type="EMBL" id="MCS3711200.1"/>
    </source>
</evidence>
<feature type="domain" description="Inner membrane protein YgaP-like transmembrane" evidence="2">
    <location>
        <begin position="1"/>
        <end position="66"/>
    </location>
</feature>